<dbReference type="PROSITE" id="PS51194">
    <property type="entry name" value="HELICASE_CTER"/>
    <property type="match status" value="1"/>
</dbReference>
<dbReference type="Proteomes" id="UP000717634">
    <property type="component" value="Unassembled WGS sequence"/>
</dbReference>
<dbReference type="PROSITE" id="PS51198">
    <property type="entry name" value="UVRD_HELICASE_ATP_BIND"/>
    <property type="match status" value="1"/>
</dbReference>
<dbReference type="PANTHER" id="PTHR11070:SF30">
    <property type="entry name" value="F-BOX DNA HELICASE 1"/>
    <property type="match status" value="1"/>
</dbReference>
<feature type="domain" description="UvrD-like helicase ATP-binding" evidence="11">
    <location>
        <begin position="680"/>
        <end position="1093"/>
    </location>
</feature>
<reference evidence="12 13" key="1">
    <citation type="submission" date="2020-03" db="EMBL/GenBank/DDBJ databases">
        <title>Genomic Encyclopedia of Type Strains, Phase IV (KMG-V): Genome sequencing to study the core and pangenomes of soil and plant-associated prokaryotes.</title>
        <authorList>
            <person name="Whitman W."/>
        </authorList>
    </citation>
    <scope>NUCLEOTIDE SEQUENCE [LARGE SCALE GENOMIC DNA]</scope>
    <source>
        <strain evidence="12 13">1B</strain>
    </source>
</reference>
<evidence type="ECO:0000313" key="12">
    <source>
        <dbReference type="EMBL" id="NKI89499.1"/>
    </source>
</evidence>
<comment type="caution">
    <text evidence="12">The sequence shown here is derived from an EMBL/GenBank/DDBJ whole genome shotgun (WGS) entry which is preliminary data.</text>
</comment>
<dbReference type="EC" id="5.6.2.4" evidence="7"/>
<dbReference type="InterPro" id="IPR014016">
    <property type="entry name" value="UvrD-like_ATP-bd"/>
</dbReference>
<accession>A0ABX1HGW7</accession>
<evidence type="ECO:0000256" key="4">
    <source>
        <dbReference type="ARBA" id="ARBA00022840"/>
    </source>
</evidence>
<dbReference type="Pfam" id="PF13361">
    <property type="entry name" value="UvrD_C"/>
    <property type="match status" value="1"/>
</dbReference>
<gene>
    <name evidence="12" type="ORF">HBN54_002097</name>
</gene>
<keyword evidence="4 9" id="KW-0067">ATP-binding</keyword>
<protein>
    <recommendedName>
        <fullName evidence="7">DNA 3'-5' helicase</fullName>
        <ecNumber evidence="7">5.6.2.4</ecNumber>
    </recommendedName>
</protein>
<dbReference type="Pfam" id="PF00271">
    <property type="entry name" value="Helicase_C"/>
    <property type="match status" value="1"/>
</dbReference>
<proteinExistence type="predicted"/>
<evidence type="ECO:0000259" key="11">
    <source>
        <dbReference type="PROSITE" id="PS51198"/>
    </source>
</evidence>
<evidence type="ECO:0000256" key="3">
    <source>
        <dbReference type="ARBA" id="ARBA00022806"/>
    </source>
</evidence>
<dbReference type="CDD" id="cd17932">
    <property type="entry name" value="DEXQc_UvrD"/>
    <property type="match status" value="1"/>
</dbReference>
<dbReference type="InterPro" id="IPR014017">
    <property type="entry name" value="DNA_helicase_UvrD-like_C"/>
</dbReference>
<sequence length="1313" mass="149800">MIEYIGELANNPVRAHIRMGFQQVKSDTQQLAVVLEDLRTQGFDATHSRVLIFVRSKRRAEEAAEQLAALATAEGYSWAEQVDYFHAGLDSDERSAKYHAYKSKPTADGEPIAVLFATKAFGMGMDISNIHYVYHLGASSTFEDFLQEIGRAGRNEESRKRAGFSEEKPIRTLCVMTTGEFTALRDLQHSSVLTWGHIQETQTQVHQYLQKFRELKPDEAHPFTLPLDLGQKPNDLAAGVRFRLALHWLEQLGRIKLKLYTPAFLPIVLAEKSTQVLSPEMKKELIRLRRQYKLDDLEGDKIRAAEEEQLSQFIVNLKASPGYSEGSAVTVPMEDLKKAAGLRRHSELFRFLFRAQKAKVLSIDRHLHLELGAWRRHELLAWRPDSWTVAKKLPLVEALFSLAEQLLKPIESFKQRTITSQDLEELTQETGREYFTPLNVYWEEYSQRGNRLITGPGLVRLLAKDWQERRAKFALKLLRLLPNVRLQSEMHTTGNHRGTLTQLIYNGNRQAEDWQKPLGRLREKLLALLRYAVANANTSKFNYVDMVVALGLENDGMDYLNQLLFLARSLGYLKTSGSFVPMGIELYLHSIAAPDSQTPNSADAGVHQQFVEAAKLRELRLLALECLADLEADAQDAFIKQYFACNGSADLIGLLGEHLGPNNDILKAFRQEALTEAEAKLNEEQRKVYDAPLTANLQVIAGPGSGKTHTLTLRVARLIQEFKKQPDEILILAYNRAVVVELKERLGTMFQKLGYGRLIKRLHVYTFEGLCRRCMGQQLDNVEVEDWVRIFTEAMARNPNLAHQQLGPITYVFVDEFQDITNERLELLVKISPPETAKVCVIGDPNQSIYGFQKDKKGDPLDPFFYYEQFQALYKPDYLFLSTNYRSYPAILAAADELLAENPKSKNFEIPKLVAFRKPSHQNPYYEPLAYSLTKAKWPEKLLELLAEEYEPGKPYQQVAVMLRSNDEVFRAFNRLREVVLPAGVSLRIQGASTSPVASREFFHLLHFFRKDPQAALSPDYIQEFEVLKQKVLKQFGSVWDTYLIQLVHCLLLEFWAERQEGATNQDLLDFVADIALKDDGHFTKLYDNHRKTVEPGKERREVVLTTMHKVKGLEFDAVLLPASLVDFGLDLRTGKPVKNLVEVSQEERRLLYVAYTRARYRLVVINFEREAAVMAGRDWTLPNKVQTLGKVVMPGLEKVFVGWGALEDEQGTFHTIRNRVKVGDPLLLVKGKSGRWQMKWDNQTISLLADDVSKWLSDGQRKTGLTVSEVKLYTLEQALKNGPAFVAKFWGATAQERGYIYVVDFAGYYQEG</sequence>
<keyword evidence="1 9" id="KW-0547">Nucleotide-binding</keyword>
<evidence type="ECO:0000256" key="5">
    <source>
        <dbReference type="ARBA" id="ARBA00023235"/>
    </source>
</evidence>
<feature type="domain" description="Helicase C-terminal" evidence="10">
    <location>
        <begin position="30"/>
        <end position="209"/>
    </location>
</feature>
<dbReference type="RefSeq" id="WP_168673124.1">
    <property type="nucleotide sequence ID" value="NZ_JAAVTK010000005.1"/>
</dbReference>
<comment type="catalytic activity">
    <reaction evidence="8">
        <text>ATP + H2O = ADP + phosphate + H(+)</text>
        <dbReference type="Rhea" id="RHEA:13065"/>
        <dbReference type="ChEBI" id="CHEBI:15377"/>
        <dbReference type="ChEBI" id="CHEBI:15378"/>
        <dbReference type="ChEBI" id="CHEBI:30616"/>
        <dbReference type="ChEBI" id="CHEBI:43474"/>
        <dbReference type="ChEBI" id="CHEBI:456216"/>
        <dbReference type="EC" id="5.6.2.4"/>
    </reaction>
</comment>
<keyword evidence="13" id="KW-1185">Reference proteome</keyword>
<evidence type="ECO:0000313" key="13">
    <source>
        <dbReference type="Proteomes" id="UP000717634"/>
    </source>
</evidence>
<dbReference type="Pfam" id="PF00580">
    <property type="entry name" value="UvrD-helicase"/>
    <property type="match status" value="1"/>
</dbReference>
<evidence type="ECO:0000256" key="8">
    <source>
        <dbReference type="ARBA" id="ARBA00048988"/>
    </source>
</evidence>
<dbReference type="PANTHER" id="PTHR11070">
    <property type="entry name" value="UVRD / RECB / PCRA DNA HELICASE FAMILY MEMBER"/>
    <property type="match status" value="1"/>
</dbReference>
<dbReference type="SMART" id="SM00490">
    <property type="entry name" value="HELICc"/>
    <property type="match status" value="1"/>
</dbReference>
<dbReference type="Gene3D" id="1.10.486.10">
    <property type="entry name" value="PCRA, domain 4"/>
    <property type="match status" value="1"/>
</dbReference>
<dbReference type="Gene3D" id="3.40.50.300">
    <property type="entry name" value="P-loop containing nucleotide triphosphate hydrolases"/>
    <property type="match status" value="4"/>
</dbReference>
<evidence type="ECO:0000256" key="9">
    <source>
        <dbReference type="PROSITE-ProRule" id="PRU00560"/>
    </source>
</evidence>
<keyword evidence="5" id="KW-0413">Isomerase</keyword>
<dbReference type="SUPFAM" id="SSF52540">
    <property type="entry name" value="P-loop containing nucleoside triphosphate hydrolases"/>
    <property type="match status" value="2"/>
</dbReference>
<keyword evidence="3 9" id="KW-0347">Helicase</keyword>
<evidence type="ECO:0000256" key="2">
    <source>
        <dbReference type="ARBA" id="ARBA00022801"/>
    </source>
</evidence>
<dbReference type="GO" id="GO:0016787">
    <property type="term" value="F:hydrolase activity"/>
    <property type="evidence" value="ECO:0007669"/>
    <property type="project" value="UniProtKB-KW"/>
</dbReference>
<dbReference type="GO" id="GO:0003678">
    <property type="term" value="F:DNA helicase activity"/>
    <property type="evidence" value="ECO:0007669"/>
    <property type="project" value="UniProtKB-EC"/>
</dbReference>
<dbReference type="EMBL" id="JAAVTK010000005">
    <property type="protein sequence ID" value="NKI89499.1"/>
    <property type="molecule type" value="Genomic_DNA"/>
</dbReference>
<dbReference type="InterPro" id="IPR000212">
    <property type="entry name" value="DNA_helicase_UvrD/REP"/>
</dbReference>
<keyword evidence="2 9" id="KW-0378">Hydrolase</keyword>
<comment type="catalytic activity">
    <reaction evidence="6">
        <text>Couples ATP hydrolysis with the unwinding of duplex DNA by translocating in the 3'-5' direction.</text>
        <dbReference type="EC" id="5.6.2.4"/>
    </reaction>
</comment>
<feature type="binding site" evidence="9">
    <location>
        <begin position="701"/>
        <end position="708"/>
    </location>
    <ligand>
        <name>ATP</name>
        <dbReference type="ChEBI" id="CHEBI:30616"/>
    </ligand>
</feature>
<name>A0ABX1HGW7_9BACT</name>
<dbReference type="InterPro" id="IPR001650">
    <property type="entry name" value="Helicase_C-like"/>
</dbReference>
<organism evidence="12 13">
    <name type="scientific">Hymenobacter artigasi</name>
    <dbReference type="NCBI Taxonomy" id="2719616"/>
    <lineage>
        <taxon>Bacteria</taxon>
        <taxon>Pseudomonadati</taxon>
        <taxon>Bacteroidota</taxon>
        <taxon>Cytophagia</taxon>
        <taxon>Cytophagales</taxon>
        <taxon>Hymenobacteraceae</taxon>
        <taxon>Hymenobacter</taxon>
    </lineage>
</organism>
<evidence type="ECO:0000256" key="7">
    <source>
        <dbReference type="ARBA" id="ARBA00034808"/>
    </source>
</evidence>
<dbReference type="InterPro" id="IPR027417">
    <property type="entry name" value="P-loop_NTPase"/>
</dbReference>
<evidence type="ECO:0000256" key="1">
    <source>
        <dbReference type="ARBA" id="ARBA00022741"/>
    </source>
</evidence>
<evidence type="ECO:0000259" key="10">
    <source>
        <dbReference type="PROSITE" id="PS51194"/>
    </source>
</evidence>
<evidence type="ECO:0000256" key="6">
    <source>
        <dbReference type="ARBA" id="ARBA00034617"/>
    </source>
</evidence>